<gene>
    <name evidence="2" type="ORF">SAY87_003378</name>
</gene>
<dbReference type="AlphaFoldDB" id="A0AAN7KKS2"/>
<dbReference type="EMBL" id="JAXIOK010000006">
    <property type="protein sequence ID" value="KAK4768237.1"/>
    <property type="molecule type" value="Genomic_DNA"/>
</dbReference>
<protein>
    <submittedName>
        <fullName evidence="2">Uncharacterized protein</fullName>
    </submittedName>
</protein>
<comment type="caution">
    <text evidence="2">The sequence shown here is derived from an EMBL/GenBank/DDBJ whole genome shotgun (WGS) entry which is preliminary data.</text>
</comment>
<feature type="region of interest" description="Disordered" evidence="1">
    <location>
        <begin position="1"/>
        <end position="27"/>
    </location>
</feature>
<evidence type="ECO:0000256" key="1">
    <source>
        <dbReference type="SAM" id="MobiDB-lite"/>
    </source>
</evidence>
<sequence length="68" mass="7456">MNLPFQPESNLFLMKPSPLPNPASAQPPIVKTSKLPVALQSSSLATAFEQQMQNPFVPFSSHLPVQRP</sequence>
<accession>A0AAN7KKS2</accession>
<evidence type="ECO:0000313" key="3">
    <source>
        <dbReference type="Proteomes" id="UP001345219"/>
    </source>
</evidence>
<evidence type="ECO:0000313" key="2">
    <source>
        <dbReference type="EMBL" id="KAK4768237.1"/>
    </source>
</evidence>
<organism evidence="2 3">
    <name type="scientific">Trapa incisa</name>
    <dbReference type="NCBI Taxonomy" id="236973"/>
    <lineage>
        <taxon>Eukaryota</taxon>
        <taxon>Viridiplantae</taxon>
        <taxon>Streptophyta</taxon>
        <taxon>Embryophyta</taxon>
        <taxon>Tracheophyta</taxon>
        <taxon>Spermatophyta</taxon>
        <taxon>Magnoliopsida</taxon>
        <taxon>eudicotyledons</taxon>
        <taxon>Gunneridae</taxon>
        <taxon>Pentapetalae</taxon>
        <taxon>rosids</taxon>
        <taxon>malvids</taxon>
        <taxon>Myrtales</taxon>
        <taxon>Lythraceae</taxon>
        <taxon>Trapa</taxon>
    </lineage>
</organism>
<proteinExistence type="predicted"/>
<keyword evidence="3" id="KW-1185">Reference proteome</keyword>
<reference evidence="2 3" key="1">
    <citation type="journal article" date="2023" name="Hortic Res">
        <title>Pangenome of water caltrop reveals structural variations and asymmetric subgenome divergence after allopolyploidization.</title>
        <authorList>
            <person name="Zhang X."/>
            <person name="Chen Y."/>
            <person name="Wang L."/>
            <person name="Yuan Y."/>
            <person name="Fang M."/>
            <person name="Shi L."/>
            <person name="Lu R."/>
            <person name="Comes H.P."/>
            <person name="Ma Y."/>
            <person name="Chen Y."/>
            <person name="Huang G."/>
            <person name="Zhou Y."/>
            <person name="Zheng Z."/>
            <person name="Qiu Y."/>
        </authorList>
    </citation>
    <scope>NUCLEOTIDE SEQUENCE [LARGE SCALE GENOMIC DNA]</scope>
    <source>
        <tissue evidence="2">Roots</tissue>
    </source>
</reference>
<name>A0AAN7KKS2_9MYRT</name>
<dbReference type="Proteomes" id="UP001345219">
    <property type="component" value="Chromosome 3"/>
</dbReference>